<dbReference type="GO" id="GO:1990180">
    <property type="term" value="P:mitochondrial tRNA 3'-end processing"/>
    <property type="evidence" value="ECO:0007669"/>
    <property type="project" value="TreeGrafter"/>
</dbReference>
<dbReference type="Proteomes" id="UP001152759">
    <property type="component" value="Unassembled WGS sequence"/>
</dbReference>
<feature type="domain" description="Poly A polymerase head" evidence="11">
    <location>
        <begin position="83"/>
        <end position="206"/>
    </location>
</feature>
<dbReference type="PANTHER" id="PTHR46173">
    <property type="entry name" value="CCA TRNA NUCLEOTIDYLTRANSFERASE 1, MITOCHONDRIAL"/>
    <property type="match status" value="1"/>
</dbReference>
<dbReference type="SUPFAM" id="SSF81891">
    <property type="entry name" value="Poly A polymerase C-terminal region-like"/>
    <property type="match status" value="1"/>
</dbReference>
<gene>
    <name evidence="13" type="ORF">BEMITA_LOCUS114</name>
</gene>
<dbReference type="InterPro" id="IPR002646">
    <property type="entry name" value="PolA_pol_head_dom"/>
</dbReference>
<evidence type="ECO:0000256" key="7">
    <source>
        <dbReference type="ARBA" id="ARBA00022741"/>
    </source>
</evidence>
<dbReference type="GO" id="GO:0000166">
    <property type="term" value="F:nucleotide binding"/>
    <property type="evidence" value="ECO:0007669"/>
    <property type="project" value="UniProtKB-KW"/>
</dbReference>
<evidence type="ECO:0000256" key="10">
    <source>
        <dbReference type="SAM" id="MobiDB-lite"/>
    </source>
</evidence>
<evidence type="ECO:0000256" key="9">
    <source>
        <dbReference type="RuleBase" id="RU003953"/>
    </source>
</evidence>
<keyword evidence="9" id="KW-0694">RNA-binding</keyword>
<keyword evidence="3 9" id="KW-0808">Transferase</keyword>
<dbReference type="Pfam" id="PF01743">
    <property type="entry name" value="PolyA_pol"/>
    <property type="match status" value="1"/>
</dbReference>
<dbReference type="Gene3D" id="1.10.3090.10">
    <property type="entry name" value="cca-adding enzyme, domain 2"/>
    <property type="match status" value="1"/>
</dbReference>
<dbReference type="EMBL" id="CAKKNF020000015">
    <property type="protein sequence ID" value="CAH0746968.1"/>
    <property type="molecule type" value="Genomic_DNA"/>
</dbReference>
<keyword evidence="4" id="KW-0819">tRNA processing</keyword>
<dbReference type="GO" id="GO:0016779">
    <property type="term" value="F:nucleotidyltransferase activity"/>
    <property type="evidence" value="ECO:0007669"/>
    <property type="project" value="UniProtKB-KW"/>
</dbReference>
<evidence type="ECO:0000256" key="8">
    <source>
        <dbReference type="ARBA" id="ARBA00022842"/>
    </source>
</evidence>
<evidence type="ECO:0000313" key="13">
    <source>
        <dbReference type="EMBL" id="CAH0746968.1"/>
    </source>
</evidence>
<dbReference type="Pfam" id="PF12627">
    <property type="entry name" value="PolyA_pol_RNAbd"/>
    <property type="match status" value="1"/>
</dbReference>
<comment type="caution">
    <text evidence="13">The sequence shown here is derived from an EMBL/GenBank/DDBJ whole genome shotgun (WGS) entry which is preliminary data.</text>
</comment>
<keyword evidence="14" id="KW-1185">Reference proteome</keyword>
<evidence type="ECO:0000259" key="11">
    <source>
        <dbReference type="Pfam" id="PF01743"/>
    </source>
</evidence>
<dbReference type="GO" id="GO:0046872">
    <property type="term" value="F:metal ion binding"/>
    <property type="evidence" value="ECO:0007669"/>
    <property type="project" value="UniProtKB-KW"/>
</dbReference>
<dbReference type="PANTHER" id="PTHR46173:SF1">
    <property type="entry name" value="CCA TRNA NUCLEOTIDYLTRANSFERASE 1, MITOCHONDRIAL"/>
    <property type="match status" value="1"/>
</dbReference>
<dbReference type="InterPro" id="IPR050264">
    <property type="entry name" value="Bact_CCA-adding_enz_type3_sf"/>
</dbReference>
<evidence type="ECO:0000256" key="4">
    <source>
        <dbReference type="ARBA" id="ARBA00022694"/>
    </source>
</evidence>
<dbReference type="Gene3D" id="3.30.460.10">
    <property type="entry name" value="Beta Polymerase, domain 2"/>
    <property type="match status" value="1"/>
</dbReference>
<keyword evidence="5" id="KW-0548">Nucleotidyltransferase</keyword>
<keyword evidence="8" id="KW-0460">Magnesium</keyword>
<feature type="domain" description="tRNA nucleotidyltransferase/poly(A) polymerase RNA and SrmB- binding" evidence="12">
    <location>
        <begin position="243"/>
        <end position="287"/>
    </location>
</feature>
<keyword evidence="7" id="KW-0547">Nucleotide-binding</keyword>
<evidence type="ECO:0000256" key="2">
    <source>
        <dbReference type="ARBA" id="ARBA00007265"/>
    </source>
</evidence>
<name>A0AAI8UU88_BEMTA</name>
<evidence type="ECO:0000256" key="6">
    <source>
        <dbReference type="ARBA" id="ARBA00022723"/>
    </source>
</evidence>
<organism evidence="13 14">
    <name type="scientific">Bemisia tabaci</name>
    <name type="common">Sweetpotato whitefly</name>
    <name type="synonym">Aleurodes tabaci</name>
    <dbReference type="NCBI Taxonomy" id="7038"/>
    <lineage>
        <taxon>Eukaryota</taxon>
        <taxon>Metazoa</taxon>
        <taxon>Ecdysozoa</taxon>
        <taxon>Arthropoda</taxon>
        <taxon>Hexapoda</taxon>
        <taxon>Insecta</taxon>
        <taxon>Pterygota</taxon>
        <taxon>Neoptera</taxon>
        <taxon>Paraneoptera</taxon>
        <taxon>Hemiptera</taxon>
        <taxon>Sternorrhyncha</taxon>
        <taxon>Aleyrodoidea</taxon>
        <taxon>Aleyrodidae</taxon>
        <taxon>Aleyrodinae</taxon>
        <taxon>Bemisia</taxon>
    </lineage>
</organism>
<dbReference type="GO" id="GO:0005739">
    <property type="term" value="C:mitochondrion"/>
    <property type="evidence" value="ECO:0007669"/>
    <property type="project" value="TreeGrafter"/>
</dbReference>
<dbReference type="GO" id="GO:0000049">
    <property type="term" value="F:tRNA binding"/>
    <property type="evidence" value="ECO:0007669"/>
    <property type="project" value="TreeGrafter"/>
</dbReference>
<protein>
    <submittedName>
        <fullName evidence="13">Uncharacterized protein</fullName>
    </submittedName>
</protein>
<dbReference type="InterPro" id="IPR032828">
    <property type="entry name" value="PolyA_RNA-bd"/>
</dbReference>
<dbReference type="CDD" id="cd05398">
    <property type="entry name" value="NT_ClassII-CCAase"/>
    <property type="match status" value="1"/>
</dbReference>
<evidence type="ECO:0000259" key="12">
    <source>
        <dbReference type="Pfam" id="PF12627"/>
    </source>
</evidence>
<dbReference type="SUPFAM" id="SSF81301">
    <property type="entry name" value="Nucleotidyltransferase"/>
    <property type="match status" value="1"/>
</dbReference>
<evidence type="ECO:0000256" key="1">
    <source>
        <dbReference type="ARBA" id="ARBA00001946"/>
    </source>
</evidence>
<keyword evidence="6" id="KW-0479">Metal-binding</keyword>
<evidence type="ECO:0000256" key="3">
    <source>
        <dbReference type="ARBA" id="ARBA00022679"/>
    </source>
</evidence>
<feature type="region of interest" description="Disordered" evidence="10">
    <location>
        <begin position="460"/>
        <end position="480"/>
    </location>
</feature>
<comment type="similarity">
    <text evidence="2 9">Belongs to the tRNA nucleotidyltransferase/poly(A) polymerase family.</text>
</comment>
<dbReference type="InterPro" id="IPR043519">
    <property type="entry name" value="NT_sf"/>
</dbReference>
<comment type="cofactor">
    <cofactor evidence="1">
        <name>Mg(2+)</name>
        <dbReference type="ChEBI" id="CHEBI:18420"/>
    </cofactor>
</comment>
<evidence type="ECO:0000313" key="14">
    <source>
        <dbReference type="Proteomes" id="UP001152759"/>
    </source>
</evidence>
<evidence type="ECO:0000256" key="5">
    <source>
        <dbReference type="ARBA" id="ARBA00022695"/>
    </source>
</evidence>
<sequence length="480" mass="55052">MVKLLFQVVSKSVPACRFIFDSSAAWCIRRKHQFIPAKYLKSQAEARKEPAIMKLDTPEFHSIFTPELEKLVSIFNKHSYEIRIAGGAVRDLLMGKAPHDLDFATVATPDEMKSMFTTENIRMINNRGEKHGTITARINDKANFEVTTLRIDISTDGRHAEVQFTTDWKLDANRRDLTINAMFLGLDGTVYDYFYGYEDLQKRRVRFVGDAVQRIQEDYLRMLRYFRFYGRIAEHPDAHDGPTLEAMRQNASGLDRISGERIWAELSKILEGNFGGELMAKMLSLGMGPHMGFPKDSNVDEFMRIWNQSKNIKLKPPSLIAALVSSIDEVTELYGRLKFSALERDLCYFIVEHRGAPEAVNRLRPYQLLELHSRFKPNVAHDFVIELLKYKNDLELLKEFEPWRCPKFPVNGIILRENGVPGGPSMGMAMSKLKAYWADHDFKATAEDIIKQIPRILDEMGVDPSAEPQKKPSPKKSRKS</sequence>
<dbReference type="GO" id="GO:0001680">
    <property type="term" value="P:tRNA 3'-terminal CCA addition"/>
    <property type="evidence" value="ECO:0007669"/>
    <property type="project" value="TreeGrafter"/>
</dbReference>
<accession>A0AAI8UU88</accession>
<proteinExistence type="inferred from homology"/>
<dbReference type="AlphaFoldDB" id="A0AAI8UU88"/>
<reference evidence="13" key="1">
    <citation type="submission" date="2021-12" db="EMBL/GenBank/DDBJ databases">
        <authorList>
            <person name="King R."/>
        </authorList>
    </citation>
    <scope>NUCLEOTIDE SEQUENCE</scope>
</reference>